<organism evidence="7 8">
    <name type="scientific">Holothuria leucospilota</name>
    <name type="common">Black long sea cucumber</name>
    <name type="synonym">Mertensiothuria leucospilota</name>
    <dbReference type="NCBI Taxonomy" id="206669"/>
    <lineage>
        <taxon>Eukaryota</taxon>
        <taxon>Metazoa</taxon>
        <taxon>Echinodermata</taxon>
        <taxon>Eleutherozoa</taxon>
        <taxon>Echinozoa</taxon>
        <taxon>Holothuroidea</taxon>
        <taxon>Aspidochirotacea</taxon>
        <taxon>Aspidochirotida</taxon>
        <taxon>Holothuriidae</taxon>
        <taxon>Holothuria</taxon>
    </lineage>
</organism>
<evidence type="ECO:0000259" key="6">
    <source>
        <dbReference type="PROSITE" id="PS51406"/>
    </source>
</evidence>
<dbReference type="Pfam" id="PF12947">
    <property type="entry name" value="EGF_3"/>
    <property type="match status" value="1"/>
</dbReference>
<feature type="chain" id="PRO_5040305948" evidence="4">
    <location>
        <begin position="27"/>
        <end position="530"/>
    </location>
</feature>
<dbReference type="SMART" id="SM00186">
    <property type="entry name" value="FBG"/>
    <property type="match status" value="2"/>
</dbReference>
<dbReference type="InterPro" id="IPR020837">
    <property type="entry name" value="Fibrinogen_CS"/>
</dbReference>
<name>A0A9Q1BUM1_HOLLE</name>
<feature type="domain" description="Fibrinogen C-terminal" evidence="6">
    <location>
        <begin position="309"/>
        <end position="530"/>
    </location>
</feature>
<dbReference type="PROSITE" id="PS50026">
    <property type="entry name" value="EGF_3"/>
    <property type="match status" value="1"/>
</dbReference>
<dbReference type="InterPro" id="IPR002181">
    <property type="entry name" value="Fibrinogen_a/b/g_C_dom"/>
</dbReference>
<keyword evidence="1 3" id="KW-0245">EGF-like domain</keyword>
<dbReference type="Proteomes" id="UP001152320">
    <property type="component" value="Chromosome 11"/>
</dbReference>
<feature type="domain" description="EGF-like" evidence="5">
    <location>
        <begin position="271"/>
        <end position="310"/>
    </location>
</feature>
<dbReference type="PROSITE" id="PS51406">
    <property type="entry name" value="FIBRINOGEN_C_2"/>
    <property type="match status" value="2"/>
</dbReference>
<evidence type="ECO:0000256" key="1">
    <source>
        <dbReference type="ARBA" id="ARBA00022536"/>
    </source>
</evidence>
<proteinExistence type="predicted"/>
<dbReference type="Gene3D" id="2.10.25.10">
    <property type="entry name" value="Laminin"/>
    <property type="match status" value="1"/>
</dbReference>
<dbReference type="Gene3D" id="3.90.215.10">
    <property type="entry name" value="Gamma Fibrinogen, chain A, domain 1"/>
    <property type="match status" value="2"/>
</dbReference>
<dbReference type="CDD" id="cd19941">
    <property type="entry name" value="TIL"/>
    <property type="match status" value="1"/>
</dbReference>
<dbReference type="FunFam" id="3.90.215.10:FF:000001">
    <property type="entry name" value="Tenascin isoform 1"/>
    <property type="match status" value="1"/>
</dbReference>
<dbReference type="EMBL" id="JAIZAY010000011">
    <property type="protein sequence ID" value="KAJ8032899.1"/>
    <property type="molecule type" value="Genomic_DNA"/>
</dbReference>
<dbReference type="InterPro" id="IPR024731">
    <property type="entry name" value="NELL2-like_EGF"/>
</dbReference>
<evidence type="ECO:0000313" key="7">
    <source>
        <dbReference type="EMBL" id="KAJ8032899.1"/>
    </source>
</evidence>
<dbReference type="InterPro" id="IPR000742">
    <property type="entry name" value="EGF"/>
</dbReference>
<dbReference type="SUPFAM" id="SSF56496">
    <property type="entry name" value="Fibrinogen C-terminal domain-like"/>
    <property type="match status" value="2"/>
</dbReference>
<dbReference type="PROSITE" id="PS01186">
    <property type="entry name" value="EGF_2"/>
    <property type="match status" value="1"/>
</dbReference>
<evidence type="ECO:0000256" key="2">
    <source>
        <dbReference type="ARBA" id="ARBA00023157"/>
    </source>
</evidence>
<protein>
    <submittedName>
        <fullName evidence="7">Ficolin-2</fullName>
    </submittedName>
</protein>
<dbReference type="InterPro" id="IPR036056">
    <property type="entry name" value="Fibrinogen-like_C"/>
</dbReference>
<sequence>MKPNVRVVSAIFTFIFFVRKSSLTLGNEGVREVRSVEGNLGSSYFFYQHPEYPKDCMDVFNQCSGHNASGVYVIKPDGYSEPFEVYCDNEKDGGGWTVFQRREDGSVNFDRQWKDYKEGFGFLSTEFWLGNEKLAFLTNQRKYQLRLDAENSNGKYFLLYDVFRICDEWSDYKLVSVERYSGTADDTVTFCPINMKYGNCSCQATCGDPQGCGPPCNEEEACVCADGFLKKGDECVAPQDCDCFVQGEGVLLRDTVYVNSDCTRRCNRTATGLSCDSVYQCDVNAVCEERDGVRQCYCNEGYTGDGHICTMDASYTDCQDIYNAGHTDSDVYTIQPINSPQPFEVYCNMSDGGGWTVFQRRIDGDVDFYRDWNEYKQGFGSPSDEFWLGNDNLYYLTNQQPKNYELRIDLVNRYGSPYYAKYTLFRVSDVNDLYRLVGLGTFSGTAGYDALNYHRNRPFTTKDSDNDARHGYSENNCAVYYHGAWWYGNCYHSNLNGDYHGTHYSCGIYWYNLPGNACRIKYTEMKVRPV</sequence>
<dbReference type="InterPro" id="IPR050373">
    <property type="entry name" value="Fibrinogen_C-term_domain"/>
</dbReference>
<dbReference type="PROSITE" id="PS00514">
    <property type="entry name" value="FIBRINOGEN_C_1"/>
    <property type="match status" value="1"/>
</dbReference>
<dbReference type="CDD" id="cd00087">
    <property type="entry name" value="FReD"/>
    <property type="match status" value="1"/>
</dbReference>
<accession>A0A9Q1BUM1</accession>
<evidence type="ECO:0000256" key="4">
    <source>
        <dbReference type="SAM" id="SignalP"/>
    </source>
</evidence>
<dbReference type="OrthoDB" id="6145874at2759"/>
<evidence type="ECO:0000313" key="8">
    <source>
        <dbReference type="Proteomes" id="UP001152320"/>
    </source>
</evidence>
<dbReference type="NCBIfam" id="NF040941">
    <property type="entry name" value="GGGWT_bact"/>
    <property type="match status" value="2"/>
</dbReference>
<keyword evidence="2" id="KW-1015">Disulfide bond</keyword>
<gene>
    <name evidence="7" type="ORF">HOLleu_22983</name>
</gene>
<dbReference type="PANTHER" id="PTHR19143">
    <property type="entry name" value="FIBRINOGEN/TENASCIN/ANGIOPOEITIN"/>
    <property type="match status" value="1"/>
</dbReference>
<comment type="caution">
    <text evidence="7">The sequence shown here is derived from an EMBL/GenBank/DDBJ whole genome shotgun (WGS) entry which is preliminary data.</text>
</comment>
<keyword evidence="4" id="KW-0732">Signal</keyword>
<feature type="signal peptide" evidence="4">
    <location>
        <begin position="1"/>
        <end position="26"/>
    </location>
</feature>
<evidence type="ECO:0000256" key="3">
    <source>
        <dbReference type="PROSITE-ProRule" id="PRU00076"/>
    </source>
</evidence>
<dbReference type="InterPro" id="IPR014716">
    <property type="entry name" value="Fibrinogen_a/b/g_C_1"/>
</dbReference>
<feature type="domain" description="Fibrinogen C-terminal" evidence="6">
    <location>
        <begin position="47"/>
        <end position="197"/>
    </location>
</feature>
<dbReference type="Pfam" id="PF00147">
    <property type="entry name" value="Fibrinogen_C"/>
    <property type="match status" value="2"/>
</dbReference>
<evidence type="ECO:0000259" key="5">
    <source>
        <dbReference type="PROSITE" id="PS50026"/>
    </source>
</evidence>
<comment type="caution">
    <text evidence="3">Lacks conserved residue(s) required for the propagation of feature annotation.</text>
</comment>
<keyword evidence="8" id="KW-1185">Reference proteome</keyword>
<reference evidence="7" key="1">
    <citation type="submission" date="2021-10" db="EMBL/GenBank/DDBJ databases">
        <title>Tropical sea cucumber genome reveals ecological adaptation and Cuvierian tubules defense mechanism.</title>
        <authorList>
            <person name="Chen T."/>
        </authorList>
    </citation>
    <scope>NUCLEOTIDE SEQUENCE</scope>
    <source>
        <strain evidence="7">Nanhai2018</strain>
        <tissue evidence="7">Muscle</tissue>
    </source>
</reference>
<dbReference type="GO" id="GO:0005615">
    <property type="term" value="C:extracellular space"/>
    <property type="evidence" value="ECO:0007669"/>
    <property type="project" value="TreeGrafter"/>
</dbReference>
<dbReference type="AlphaFoldDB" id="A0A9Q1BUM1"/>